<keyword evidence="1" id="KW-0732">Signal</keyword>
<dbReference type="Proteomes" id="UP001212602">
    <property type="component" value="Unassembled WGS sequence"/>
</dbReference>
<protein>
    <submittedName>
        <fullName evidence="3">DUF4189 domain-containing protein</fullName>
    </submittedName>
</protein>
<feature type="signal peptide" evidence="1">
    <location>
        <begin position="1"/>
        <end position="25"/>
    </location>
</feature>
<evidence type="ECO:0000313" key="4">
    <source>
        <dbReference type="Proteomes" id="UP001212602"/>
    </source>
</evidence>
<name>A0AAE3NF20_9BURK</name>
<evidence type="ECO:0000259" key="2">
    <source>
        <dbReference type="Pfam" id="PF13827"/>
    </source>
</evidence>
<feature type="chain" id="PRO_5042090065" evidence="1">
    <location>
        <begin position="26"/>
        <end position="166"/>
    </location>
</feature>
<feature type="domain" description="DUF4189" evidence="2">
    <location>
        <begin position="65"/>
        <end position="159"/>
    </location>
</feature>
<accession>A0AAE3NF20</accession>
<dbReference type="AlphaFoldDB" id="A0AAE3NF20"/>
<gene>
    <name evidence="3" type="ORF">PGB34_18805</name>
</gene>
<dbReference type="RefSeq" id="WP_271429640.1">
    <property type="nucleotide sequence ID" value="NZ_JAQIPB010000009.1"/>
</dbReference>
<comment type="caution">
    <text evidence="3">The sequence shown here is derived from an EMBL/GenBank/DDBJ whole genome shotgun (WGS) entry which is preliminary data.</text>
</comment>
<dbReference type="Pfam" id="PF13827">
    <property type="entry name" value="DUF4189"/>
    <property type="match status" value="1"/>
</dbReference>
<organism evidence="3 4">
    <name type="scientific">Xenophilus arseniciresistens</name>
    <dbReference type="NCBI Taxonomy" id="1283306"/>
    <lineage>
        <taxon>Bacteria</taxon>
        <taxon>Pseudomonadati</taxon>
        <taxon>Pseudomonadota</taxon>
        <taxon>Betaproteobacteria</taxon>
        <taxon>Burkholderiales</taxon>
        <taxon>Comamonadaceae</taxon>
        <taxon>Xenophilus</taxon>
    </lineage>
</organism>
<dbReference type="EMBL" id="JAQIPB010000009">
    <property type="protein sequence ID" value="MDA7418424.1"/>
    <property type="molecule type" value="Genomic_DNA"/>
</dbReference>
<reference evidence="3" key="1">
    <citation type="submission" date="2023-01" db="EMBL/GenBank/DDBJ databases">
        <title>Xenophilus mangrovi sp. nov., isolated from soil of Mangrove nature reserve.</title>
        <authorList>
            <person name="Xu S."/>
            <person name="Liu Z."/>
            <person name="Xu Y."/>
        </authorList>
    </citation>
    <scope>NUCLEOTIDE SEQUENCE</scope>
    <source>
        <strain evidence="3">YW8</strain>
    </source>
</reference>
<proteinExistence type="predicted"/>
<sequence>MMTRQLIRGVLGLLLVVFASFAAHAQCSPGTILYHTPTNSYCGPDPNYTGQQQPQQRPEIWHDRYGALAVDTNGGTLGAAINMRSRSEAEKTAMDDCRAQGNTSCVLENSYRNGCTALVAHDAGYSFTTEDTLQGAIDSAFERCTKRSGKNCRLYYQGCSLPVRVR</sequence>
<dbReference type="InterPro" id="IPR025240">
    <property type="entry name" value="DUF4189"/>
</dbReference>
<evidence type="ECO:0000313" key="3">
    <source>
        <dbReference type="EMBL" id="MDA7418424.1"/>
    </source>
</evidence>
<keyword evidence="4" id="KW-1185">Reference proteome</keyword>
<evidence type="ECO:0000256" key="1">
    <source>
        <dbReference type="SAM" id="SignalP"/>
    </source>
</evidence>